<evidence type="ECO:0000313" key="8">
    <source>
        <dbReference type="EMBL" id="SDL23011.1"/>
    </source>
</evidence>
<dbReference type="OrthoDB" id="9805576at2"/>
<dbReference type="EMBL" id="FNGP01000001">
    <property type="protein sequence ID" value="SDL23011.1"/>
    <property type="molecule type" value="Genomic_DNA"/>
</dbReference>
<keyword evidence="4 5" id="KW-0418">Kinase</keyword>
<proteinExistence type="inferred from homology"/>
<name>A0A1G9ICQ4_9ACTN</name>
<dbReference type="PANTHER" id="PTHR43095:SF5">
    <property type="entry name" value="XYLULOSE KINASE"/>
    <property type="match status" value="1"/>
</dbReference>
<dbReference type="STRING" id="686624.SAMN04488242_0864"/>
<feature type="domain" description="Carbohydrate kinase FGGY C-terminal" evidence="7">
    <location>
        <begin position="247"/>
        <end position="427"/>
    </location>
</feature>
<dbReference type="Pfam" id="PF00370">
    <property type="entry name" value="FGGY_N"/>
    <property type="match status" value="1"/>
</dbReference>
<evidence type="ECO:0000256" key="1">
    <source>
        <dbReference type="ARBA" id="ARBA00009156"/>
    </source>
</evidence>
<dbReference type="SUPFAM" id="SSF53067">
    <property type="entry name" value="Actin-like ATPase domain"/>
    <property type="match status" value="2"/>
</dbReference>
<evidence type="ECO:0000256" key="3">
    <source>
        <dbReference type="ARBA" id="ARBA00022679"/>
    </source>
</evidence>
<evidence type="ECO:0000256" key="5">
    <source>
        <dbReference type="RuleBase" id="RU003733"/>
    </source>
</evidence>
<keyword evidence="3 5" id="KW-0808">Transferase</keyword>
<comment type="similarity">
    <text evidence="1 5">Belongs to the FGGY kinase family.</text>
</comment>
<sequence>MGATVCAIDLGTSSAKIALVARDGTMLRSTSVDYPVRSPHQGWAETDPAEWARALESGLSEVLDGAEDDVVGVGLDGQMHGVVLGAGRVALRPAMLWPDSRAMAELELWRGLPATVRASLANPLAPGMFGPLLAWLGSHEPATMERAEYACSPKDWVRAQLATGPLVTDPSDASATLVWDVPGGRWHAELARAVGIRTDLLPEALPSGTALESRPFGPLPGGLPVSVGCGDTAATLLATRLQPGEALVNLGTGIQVCMETDEARPAETPTCHTFARADGGWYSMVAPQNGGLALGQVRALLRAEWDEVYASLDEQPAPGSRVAFQPWFSPDRLPRLWAGDAAGWHGLGLGTTRADLLRAALEAVAFQVADAIAALPERPTSLRLSGGGTRDARMRQLLCDAVGLPARRSTVADATALGAARLGFHAAGLDPDWSVPREREIIEPHRDPALVDRRHRFSGLAAQQLDL</sequence>
<dbReference type="PANTHER" id="PTHR43095">
    <property type="entry name" value="SUGAR KINASE"/>
    <property type="match status" value="1"/>
</dbReference>
<evidence type="ECO:0000256" key="4">
    <source>
        <dbReference type="ARBA" id="ARBA00022777"/>
    </source>
</evidence>
<evidence type="ECO:0000259" key="7">
    <source>
        <dbReference type="Pfam" id="PF02782"/>
    </source>
</evidence>
<dbReference type="PROSITE" id="PS00445">
    <property type="entry name" value="FGGY_KINASES_2"/>
    <property type="match status" value="1"/>
</dbReference>
<dbReference type="InterPro" id="IPR043129">
    <property type="entry name" value="ATPase_NBD"/>
</dbReference>
<dbReference type="Gene3D" id="3.30.420.40">
    <property type="match status" value="2"/>
</dbReference>
<reference evidence="8 9" key="1">
    <citation type="submission" date="2016-10" db="EMBL/GenBank/DDBJ databases">
        <authorList>
            <person name="de Groot N.N."/>
        </authorList>
    </citation>
    <scope>NUCLEOTIDE SEQUENCE [LARGE SCALE GENOMIC DNA]</scope>
    <source>
        <strain evidence="8 9">CGMCC 1.9159</strain>
    </source>
</reference>
<evidence type="ECO:0000313" key="9">
    <source>
        <dbReference type="Proteomes" id="UP000199475"/>
    </source>
</evidence>
<dbReference type="GO" id="GO:0042732">
    <property type="term" value="P:D-xylose metabolic process"/>
    <property type="evidence" value="ECO:0007669"/>
    <property type="project" value="UniProtKB-KW"/>
</dbReference>
<dbReference type="PIRSF" id="PIRSF000538">
    <property type="entry name" value="GlpK"/>
    <property type="match status" value="1"/>
</dbReference>
<dbReference type="AlphaFoldDB" id="A0A1G9ICQ4"/>
<dbReference type="InterPro" id="IPR018483">
    <property type="entry name" value="Carb_kinase_FGGY_CS"/>
</dbReference>
<feature type="domain" description="Carbohydrate kinase FGGY N-terminal" evidence="6">
    <location>
        <begin position="6"/>
        <end position="237"/>
    </location>
</feature>
<dbReference type="PROSITE" id="PS00436">
    <property type="entry name" value="PEROXIDASE_2"/>
    <property type="match status" value="1"/>
</dbReference>
<gene>
    <name evidence="8" type="ORF">SAMN04488242_0864</name>
</gene>
<keyword evidence="2" id="KW-0119">Carbohydrate metabolism</keyword>
<keyword evidence="9" id="KW-1185">Reference proteome</keyword>
<dbReference type="InterPro" id="IPR050406">
    <property type="entry name" value="FGGY_Carb_Kinase"/>
</dbReference>
<evidence type="ECO:0000256" key="2">
    <source>
        <dbReference type="ARBA" id="ARBA00022629"/>
    </source>
</evidence>
<organism evidence="8 9">
    <name type="scientific">Tessaracoccus oleiagri</name>
    <dbReference type="NCBI Taxonomy" id="686624"/>
    <lineage>
        <taxon>Bacteria</taxon>
        <taxon>Bacillati</taxon>
        <taxon>Actinomycetota</taxon>
        <taxon>Actinomycetes</taxon>
        <taxon>Propionibacteriales</taxon>
        <taxon>Propionibacteriaceae</taxon>
        <taxon>Tessaracoccus</taxon>
    </lineage>
</organism>
<keyword evidence="2" id="KW-0859">Xylose metabolism</keyword>
<dbReference type="Proteomes" id="UP000199475">
    <property type="component" value="Unassembled WGS sequence"/>
</dbReference>
<protein>
    <submittedName>
        <fullName evidence="8">Xylulokinase</fullName>
    </submittedName>
</protein>
<dbReference type="InterPro" id="IPR019794">
    <property type="entry name" value="Peroxidases_AS"/>
</dbReference>
<dbReference type="Pfam" id="PF02782">
    <property type="entry name" value="FGGY_C"/>
    <property type="match status" value="1"/>
</dbReference>
<dbReference type="RefSeq" id="WP_093249159.1">
    <property type="nucleotide sequence ID" value="NZ_FNGP01000001.1"/>
</dbReference>
<dbReference type="InterPro" id="IPR018485">
    <property type="entry name" value="FGGY_C"/>
</dbReference>
<dbReference type="InterPro" id="IPR018484">
    <property type="entry name" value="FGGY_N"/>
</dbReference>
<dbReference type="GO" id="GO:0016773">
    <property type="term" value="F:phosphotransferase activity, alcohol group as acceptor"/>
    <property type="evidence" value="ECO:0007669"/>
    <property type="project" value="InterPro"/>
</dbReference>
<dbReference type="InterPro" id="IPR000577">
    <property type="entry name" value="Carb_kinase_FGGY"/>
</dbReference>
<dbReference type="GO" id="GO:0004601">
    <property type="term" value="F:peroxidase activity"/>
    <property type="evidence" value="ECO:0007669"/>
    <property type="project" value="InterPro"/>
</dbReference>
<accession>A0A1G9ICQ4</accession>
<dbReference type="GO" id="GO:0016301">
    <property type="term" value="F:kinase activity"/>
    <property type="evidence" value="ECO:0007669"/>
    <property type="project" value="UniProtKB-KW"/>
</dbReference>
<evidence type="ECO:0000259" key="6">
    <source>
        <dbReference type="Pfam" id="PF00370"/>
    </source>
</evidence>